<organism evidence="2 3">
    <name type="scientific">Helicobacter cinaedi</name>
    <dbReference type="NCBI Taxonomy" id="213"/>
    <lineage>
        <taxon>Bacteria</taxon>
        <taxon>Pseudomonadati</taxon>
        <taxon>Campylobacterota</taxon>
        <taxon>Epsilonproteobacteria</taxon>
        <taxon>Campylobacterales</taxon>
        <taxon>Helicobacteraceae</taxon>
        <taxon>Helicobacter</taxon>
    </lineage>
</organism>
<keyword evidence="1" id="KW-0472">Membrane</keyword>
<evidence type="ECO:0000256" key="1">
    <source>
        <dbReference type="SAM" id="Phobius"/>
    </source>
</evidence>
<gene>
    <name evidence="2" type="ORF">NCTC12219_01372</name>
</gene>
<accession>A0A377JU24</accession>
<dbReference type="AlphaFoldDB" id="A0A377JU24"/>
<dbReference type="EMBL" id="UGHX01000001">
    <property type="protein sequence ID" value="STP11480.1"/>
    <property type="molecule type" value="Genomic_DNA"/>
</dbReference>
<keyword evidence="1" id="KW-1133">Transmembrane helix</keyword>
<sequence>MKDYRKKMKDSQFLLGLGFGLVGWVLFGLGVVLFPLSLFFIMRSSHRPPFFALLVINGIVGFSLSLYFDSQYIAQHIL</sequence>
<reference evidence="2 3" key="1">
    <citation type="submission" date="2018-06" db="EMBL/GenBank/DDBJ databases">
        <authorList>
            <consortium name="Pathogen Informatics"/>
            <person name="Doyle S."/>
        </authorList>
    </citation>
    <scope>NUCLEOTIDE SEQUENCE [LARGE SCALE GENOMIC DNA]</scope>
    <source>
        <strain evidence="2 3">NCTC12219</strain>
    </source>
</reference>
<name>A0A377JU24_9HELI</name>
<evidence type="ECO:0000313" key="2">
    <source>
        <dbReference type="EMBL" id="STP11480.1"/>
    </source>
</evidence>
<dbReference type="RefSeq" id="WP_258864780.1">
    <property type="nucleotide sequence ID" value="NZ_UGHX01000001.1"/>
</dbReference>
<keyword evidence="1" id="KW-0812">Transmembrane</keyword>
<proteinExistence type="predicted"/>
<protein>
    <submittedName>
        <fullName evidence="2">Uncharacterized protein</fullName>
    </submittedName>
</protein>
<feature type="transmembrane region" description="Helical" evidence="1">
    <location>
        <begin position="48"/>
        <end position="68"/>
    </location>
</feature>
<feature type="transmembrane region" description="Helical" evidence="1">
    <location>
        <begin position="12"/>
        <end position="42"/>
    </location>
</feature>
<evidence type="ECO:0000313" key="3">
    <source>
        <dbReference type="Proteomes" id="UP000255103"/>
    </source>
</evidence>
<dbReference type="Proteomes" id="UP000255103">
    <property type="component" value="Unassembled WGS sequence"/>
</dbReference>